<dbReference type="SUPFAM" id="SSF52540">
    <property type="entry name" value="P-loop containing nucleoside triphosphate hydrolases"/>
    <property type="match status" value="1"/>
</dbReference>
<feature type="region of interest" description="Disordered" evidence="1">
    <location>
        <begin position="423"/>
        <end position="451"/>
    </location>
</feature>
<comment type="caution">
    <text evidence="2">The sequence shown here is derived from an EMBL/GenBank/DDBJ whole genome shotgun (WGS) entry which is preliminary data.</text>
</comment>
<dbReference type="Proteomes" id="UP001642484">
    <property type="component" value="Unassembled WGS sequence"/>
</dbReference>
<protein>
    <recommendedName>
        <fullName evidence="4">ATP-dependent DNA helicase</fullName>
    </recommendedName>
</protein>
<evidence type="ECO:0000313" key="3">
    <source>
        <dbReference type="Proteomes" id="UP001642484"/>
    </source>
</evidence>
<evidence type="ECO:0000313" key="2">
    <source>
        <dbReference type="EMBL" id="CAK9047747.1"/>
    </source>
</evidence>
<evidence type="ECO:0008006" key="4">
    <source>
        <dbReference type="Google" id="ProtNLM"/>
    </source>
</evidence>
<dbReference type="EMBL" id="CAXAMN010016247">
    <property type="protein sequence ID" value="CAK9047747.1"/>
    <property type="molecule type" value="Genomic_DNA"/>
</dbReference>
<reference evidence="2 3" key="1">
    <citation type="submission" date="2024-02" db="EMBL/GenBank/DDBJ databases">
        <authorList>
            <person name="Chen Y."/>
            <person name="Shah S."/>
            <person name="Dougan E. K."/>
            <person name="Thang M."/>
            <person name="Chan C."/>
        </authorList>
    </citation>
    <scope>NUCLEOTIDE SEQUENCE [LARGE SCALE GENOMIC DNA]</scope>
</reference>
<organism evidence="2 3">
    <name type="scientific">Durusdinium trenchii</name>
    <dbReference type="NCBI Taxonomy" id="1381693"/>
    <lineage>
        <taxon>Eukaryota</taxon>
        <taxon>Sar</taxon>
        <taxon>Alveolata</taxon>
        <taxon>Dinophyceae</taxon>
        <taxon>Suessiales</taxon>
        <taxon>Symbiodiniaceae</taxon>
        <taxon>Durusdinium</taxon>
    </lineage>
</organism>
<gene>
    <name evidence="2" type="ORF">CCMP2556_LOCUS24655</name>
</gene>
<proteinExistence type="predicted"/>
<dbReference type="InterPro" id="IPR027417">
    <property type="entry name" value="P-loop_NTPase"/>
</dbReference>
<keyword evidence="3" id="KW-1185">Reference proteome</keyword>
<name>A0ABP0MAL7_9DINO</name>
<sequence length="543" mass="60264">MPAWASAERLRRRRFDFKLKRQGCSAGVGSGATAKRSGSAWPRPQGLHGVTELVECERTHDVWLQTLQNEIRNGTLSPTNHAFLHGAETDVPGSWNGQGLDCGCATCHALMTGKATPAKIREGERGACKRERASKVRVVDAGARPSHDFGRAKAIFATNAIKYHVNKLRAKDLAAAAGQQLHYAIAKDCISSAALREKPDLAKEKLAWLQRHDQDCGSLYGVLPLCVGLPVTATDHLDRRRGIPRGCPGEVVGWAWPKEASDLKSQEKTKIWNELPGCIMVRFHTKDTWRVEGILEDNVYPVPAQKKPWYLDKGRRRPVLRVTRKQFPLAPAFATTAHAAQGQTCPEGVVADLQIGEAGEPLTVYIAITRVRDRQGLFIYRPFDAAPFQRGAKLGRDLLLRFWRGDTMDWAALRAKYREERQCAERKEQKPAPMGTQRAREESQPPKLPRGTAAKAVARLAAARASKHERIIAEVLAEIKRKDGTVKEKKKHEYTCPHCGDLVASNVTTGQINHRTVCGNQFYVTAGKVKDQKKNAQKTVGKK</sequence>
<accession>A0ABP0MAL7</accession>
<evidence type="ECO:0000256" key="1">
    <source>
        <dbReference type="SAM" id="MobiDB-lite"/>
    </source>
</evidence>